<dbReference type="Proteomes" id="UP001054821">
    <property type="component" value="Chromosome 7"/>
</dbReference>
<accession>A0AAD4V3K2</accession>
<dbReference type="AlphaFoldDB" id="A0AAD4V3K2"/>
<sequence>MKATHPKIRGVSIKTEGRGLCCASTCKGALKYTKRHAVDQVNCSDNSIIPVMARNISTNQKFSGCFKKMSILSFNNTILLRCLRISRLMDNSMLLEVSLKVMIDKFSTIV</sequence>
<evidence type="ECO:0000313" key="1">
    <source>
        <dbReference type="EMBL" id="KAI5316917.1"/>
    </source>
</evidence>
<comment type="caution">
    <text evidence="1">The sequence shown here is derived from an EMBL/GenBank/DDBJ whole genome shotgun (WGS) entry which is preliminary data.</text>
</comment>
<reference evidence="1 2" key="1">
    <citation type="journal article" date="2022" name="G3 (Bethesda)">
        <title>Whole-genome sequence and methylome profiling of the almond [Prunus dulcis (Mill.) D.A. Webb] cultivar 'Nonpareil'.</title>
        <authorList>
            <person name="D'Amico-Willman K.M."/>
            <person name="Ouma W.Z."/>
            <person name="Meulia T."/>
            <person name="Sideli G.M."/>
            <person name="Gradziel T.M."/>
            <person name="Fresnedo-Ramirez J."/>
        </authorList>
    </citation>
    <scope>NUCLEOTIDE SEQUENCE [LARGE SCALE GENOMIC DNA]</scope>
    <source>
        <strain evidence="1">Clone GOH B32 T37-40</strain>
    </source>
</reference>
<evidence type="ECO:0000313" key="2">
    <source>
        <dbReference type="Proteomes" id="UP001054821"/>
    </source>
</evidence>
<protein>
    <submittedName>
        <fullName evidence="1">Uncharacterized protein</fullName>
    </submittedName>
</protein>
<gene>
    <name evidence="1" type="ORF">L3X38_036624</name>
</gene>
<name>A0AAD4V3K2_PRUDU</name>
<organism evidence="1 2">
    <name type="scientific">Prunus dulcis</name>
    <name type="common">Almond</name>
    <name type="synonym">Amygdalus dulcis</name>
    <dbReference type="NCBI Taxonomy" id="3755"/>
    <lineage>
        <taxon>Eukaryota</taxon>
        <taxon>Viridiplantae</taxon>
        <taxon>Streptophyta</taxon>
        <taxon>Embryophyta</taxon>
        <taxon>Tracheophyta</taxon>
        <taxon>Spermatophyta</taxon>
        <taxon>Magnoliopsida</taxon>
        <taxon>eudicotyledons</taxon>
        <taxon>Gunneridae</taxon>
        <taxon>Pentapetalae</taxon>
        <taxon>rosids</taxon>
        <taxon>fabids</taxon>
        <taxon>Rosales</taxon>
        <taxon>Rosaceae</taxon>
        <taxon>Amygdaloideae</taxon>
        <taxon>Amygdaleae</taxon>
        <taxon>Prunus</taxon>
    </lineage>
</organism>
<proteinExistence type="predicted"/>
<keyword evidence="2" id="KW-1185">Reference proteome</keyword>
<dbReference type="EMBL" id="JAJFAZ020000007">
    <property type="protein sequence ID" value="KAI5316917.1"/>
    <property type="molecule type" value="Genomic_DNA"/>
</dbReference>